<dbReference type="Proteomes" id="UP001595798">
    <property type="component" value="Unassembled WGS sequence"/>
</dbReference>
<feature type="transmembrane region" description="Helical" evidence="1">
    <location>
        <begin position="533"/>
        <end position="551"/>
    </location>
</feature>
<feature type="transmembrane region" description="Helical" evidence="1">
    <location>
        <begin position="893"/>
        <end position="913"/>
    </location>
</feature>
<name>A0ABV8QBR9_9GAMM</name>
<keyword evidence="3" id="KW-1185">Reference proteome</keyword>
<dbReference type="Pfam" id="PF00873">
    <property type="entry name" value="ACR_tran"/>
    <property type="match status" value="1"/>
</dbReference>
<feature type="transmembrane region" description="Helical" evidence="1">
    <location>
        <begin position="867"/>
        <end position="886"/>
    </location>
</feature>
<dbReference type="Gene3D" id="3.30.70.1320">
    <property type="entry name" value="Multidrug efflux transporter AcrB pore domain like"/>
    <property type="match status" value="1"/>
</dbReference>
<reference evidence="3" key="1">
    <citation type="journal article" date="2019" name="Int. J. Syst. Evol. Microbiol.">
        <title>The Global Catalogue of Microorganisms (GCM) 10K type strain sequencing project: providing services to taxonomists for standard genome sequencing and annotation.</title>
        <authorList>
            <consortium name="The Broad Institute Genomics Platform"/>
            <consortium name="The Broad Institute Genome Sequencing Center for Infectious Disease"/>
            <person name="Wu L."/>
            <person name="Ma J."/>
        </authorList>
    </citation>
    <scope>NUCLEOTIDE SEQUENCE [LARGE SCALE GENOMIC DNA]</scope>
    <source>
        <strain evidence="3">CECT 7297</strain>
    </source>
</reference>
<dbReference type="Gene3D" id="3.30.70.1440">
    <property type="entry name" value="Multidrug efflux transporter AcrB pore domain"/>
    <property type="match status" value="1"/>
</dbReference>
<dbReference type="SUPFAM" id="SSF82866">
    <property type="entry name" value="Multidrug efflux transporter AcrB transmembrane domain"/>
    <property type="match status" value="2"/>
</dbReference>
<evidence type="ECO:0000313" key="3">
    <source>
        <dbReference type="Proteomes" id="UP001595798"/>
    </source>
</evidence>
<proteinExistence type="predicted"/>
<dbReference type="SUPFAM" id="SSF82714">
    <property type="entry name" value="Multidrug efflux transporter AcrB TolC docking domain, DN and DC subdomains"/>
    <property type="match status" value="2"/>
</dbReference>
<feature type="transmembrane region" description="Helical" evidence="1">
    <location>
        <begin position="12"/>
        <end position="32"/>
    </location>
</feature>
<sequence length="1039" mass="113666">MNLSQLAFRYRPVVVLTTLLAVVYGAFSYFSLPTREDPEVLVREGVITTEYPGLSAEEVEQMITKPLEASVRMVGEVEDIRSTSMRGRSIIHVVIHDRYFNLDQIWDEVRERIDAARGDLPQGAGAPHLNDDFGDVAVVTAALTSDDFTQAEQLQMAEHIRAELYGIDGIRKIELIGVQPERIFVELPVERMAELGLSPQALADQLEKRNILPPGGVIESGEQRFALQVSGGFHSLEALRQAEIQLPEGGTLRLQDLGEVSQGYVDPVQRPAYFNGERAIVLAVSMLEGHSVLDFGQAVKNAIEAVRPTLPAGYDLQIMTFQAEQVANAVYGVTASMLQTLAIVLAVVVLFLGVRTGLIVGSIIPGVMLVTLAVMGMMDMTLERMSLATLVIALGLLVDNAIVVAEDFKTRLEAGASRNHALQQTGSELAMPLLSSSLTTILVFLPLMLAEHVAGEYTRSISIVIAITLLASWLLSLTVTPILCYRFLKLPAKGSGQGETATPSPGLSDRLFRRLAAVYERLLRAVLHHRKSFLMLMLVAFVIGVGLMQVVPKKFFPDSDRSQVLVYVDFPSDIAPSVADDRIRQISDLLSGDDNPHVSSVAAYLGFGGPRFVLSLTPIDPAPNKGFLVLNVSDADQMDGVLDNTRQLLMTRHPSVSAQVTRMFLGPSDSNLLEVQVKGPDREVLFESAAKVEQILADLPASLDVRQSWEARIPSLHIEVDQARARRAGVSSADIARSLKGAIDGYRITDFREGDRHIPVMLRYQEAGRESLERLRSLTVYPVDAPGEGVALNQVAEITLSNGYYRIDREDLKRVITVEARNRRYTAEEMVPRVKPALRELEASLPPGYVVEFDGVVKQSAEGRAALQANLPLCLGLVMVLLVAQFNSFRRPLLIVATIPLVILGVAVGLLVLRANFGFMVLLGIYSLAGIIINNAIVLIDRIDLNRQEEPDMPITEAVVEASVRRLRPILMATITTILGFLPLIIGRDPLFYGMASAMAFGLALGTVMSLGMVPVLYTYFFGRESGRLAPTEIAGRSE</sequence>
<feature type="transmembrane region" description="Helical" evidence="1">
    <location>
        <begin position="970"/>
        <end position="986"/>
    </location>
</feature>
<feature type="transmembrane region" description="Helical" evidence="1">
    <location>
        <begin position="919"/>
        <end position="940"/>
    </location>
</feature>
<accession>A0ABV8QBR9</accession>
<keyword evidence="1" id="KW-1133">Transmembrane helix</keyword>
<feature type="transmembrane region" description="Helical" evidence="1">
    <location>
        <begin position="461"/>
        <end position="485"/>
    </location>
</feature>
<feature type="transmembrane region" description="Helical" evidence="1">
    <location>
        <begin position="329"/>
        <end position="351"/>
    </location>
</feature>
<feature type="transmembrane region" description="Helical" evidence="1">
    <location>
        <begin position="358"/>
        <end position="378"/>
    </location>
</feature>
<feature type="transmembrane region" description="Helical" evidence="1">
    <location>
        <begin position="992"/>
        <end position="1018"/>
    </location>
</feature>
<feature type="transmembrane region" description="Helical" evidence="1">
    <location>
        <begin position="384"/>
        <end position="408"/>
    </location>
</feature>
<protein>
    <submittedName>
        <fullName evidence="2">Efflux RND transporter permease subunit</fullName>
    </submittedName>
</protein>
<dbReference type="SUPFAM" id="SSF82693">
    <property type="entry name" value="Multidrug efflux transporter AcrB pore domain, PN1, PN2, PC1 and PC2 subdomains"/>
    <property type="match status" value="2"/>
</dbReference>
<evidence type="ECO:0000313" key="2">
    <source>
        <dbReference type="EMBL" id="MFC4257791.1"/>
    </source>
</evidence>
<dbReference type="InterPro" id="IPR027463">
    <property type="entry name" value="AcrB_DN_DC_subdom"/>
</dbReference>
<dbReference type="Gene3D" id="3.30.2090.10">
    <property type="entry name" value="Multidrug efflux transporter AcrB TolC docking domain, DN and DC subdomains"/>
    <property type="match status" value="2"/>
</dbReference>
<evidence type="ECO:0000256" key="1">
    <source>
        <dbReference type="SAM" id="Phobius"/>
    </source>
</evidence>
<dbReference type="RefSeq" id="WP_379885049.1">
    <property type="nucleotide sequence ID" value="NZ_JBHSDI010000001.1"/>
</dbReference>
<dbReference type="Gene3D" id="1.20.1640.10">
    <property type="entry name" value="Multidrug efflux transporter AcrB transmembrane domain"/>
    <property type="match status" value="2"/>
</dbReference>
<keyword evidence="1" id="KW-0472">Membrane</keyword>
<keyword evidence="1" id="KW-0812">Transmembrane</keyword>
<gene>
    <name evidence="2" type="ORF">ACFOZ5_01960</name>
</gene>
<feature type="transmembrane region" description="Helical" evidence="1">
    <location>
        <begin position="429"/>
        <end position="449"/>
    </location>
</feature>
<dbReference type="Gene3D" id="3.30.70.1430">
    <property type="entry name" value="Multidrug efflux transporter AcrB pore domain"/>
    <property type="match status" value="2"/>
</dbReference>
<dbReference type="EMBL" id="JBHSDI010000001">
    <property type="protein sequence ID" value="MFC4257791.1"/>
    <property type="molecule type" value="Genomic_DNA"/>
</dbReference>
<dbReference type="InterPro" id="IPR001036">
    <property type="entry name" value="Acrflvin-R"/>
</dbReference>
<dbReference type="PRINTS" id="PR00702">
    <property type="entry name" value="ACRIFLAVINRP"/>
</dbReference>
<organism evidence="2 3">
    <name type="scientific">Marinobacter lacisalsi</name>
    <dbReference type="NCBI Taxonomy" id="475979"/>
    <lineage>
        <taxon>Bacteria</taxon>
        <taxon>Pseudomonadati</taxon>
        <taxon>Pseudomonadota</taxon>
        <taxon>Gammaproteobacteria</taxon>
        <taxon>Pseudomonadales</taxon>
        <taxon>Marinobacteraceae</taxon>
        <taxon>Marinobacter</taxon>
    </lineage>
</organism>
<comment type="caution">
    <text evidence="2">The sequence shown here is derived from an EMBL/GenBank/DDBJ whole genome shotgun (WGS) entry which is preliminary data.</text>
</comment>
<dbReference type="PANTHER" id="PTHR32063:SF18">
    <property type="entry name" value="CATION EFFLUX SYSTEM PROTEIN"/>
    <property type="match status" value="1"/>
</dbReference>
<dbReference type="PANTHER" id="PTHR32063">
    <property type="match status" value="1"/>
</dbReference>